<name>A0A9P6B1U6_9AGAM</name>
<organism evidence="6 7">
    <name type="scientific">Hydnum rufescens UP504</name>
    <dbReference type="NCBI Taxonomy" id="1448309"/>
    <lineage>
        <taxon>Eukaryota</taxon>
        <taxon>Fungi</taxon>
        <taxon>Dikarya</taxon>
        <taxon>Basidiomycota</taxon>
        <taxon>Agaricomycotina</taxon>
        <taxon>Agaricomycetes</taxon>
        <taxon>Cantharellales</taxon>
        <taxon>Hydnaceae</taxon>
        <taxon>Hydnum</taxon>
    </lineage>
</organism>
<dbReference type="PIRSF" id="PIRSF007663">
    <property type="entry name" value="UCP007663"/>
    <property type="match status" value="1"/>
</dbReference>
<evidence type="ECO:0000256" key="1">
    <source>
        <dbReference type="SAM" id="MobiDB-lite"/>
    </source>
</evidence>
<dbReference type="SUPFAM" id="SSF48208">
    <property type="entry name" value="Six-hairpin glycosidases"/>
    <property type="match status" value="1"/>
</dbReference>
<sequence length="841" mass="92870">MNESLSTQQIAEAPNQSTDSPKSQKLTFICWKELVLIQISLAIFLLVFVHLMNGAPFQLELPTSGNVLWYTSPGVIWANEYLPLGNGFLGVMVSGGTDLDEMVLNIESLWSGGPFSTKSYCGGNFPTSARPSLAQSMINIRQSIFNNPSGLIGDVNVLTSDGSNYGSYVSPGRLTVSRNGSGSPNAYRRWLDLDSGIIRSAWKEHTSTISRESFCSNPAHACVYHEQSDSRRGISGSYTLVPEFSGAKLTCKDDNTLSMRGQAGSPGMTYEVLASVRTLGGNAVCNNATIFVTAADESWVIWTGETNYDMDAGNAAHGYSFQGGDPSVSNSKVLIAARNQTYSSLFHQHLGDYRKIMAIGSFELNLGQKPDFTKPTSRLIAEYRETSPDVGDPYIEWLTFNMGRYLLASSARGRIPSNLQGVWSTGSSSPWSADYHANINVQQAYWAAEPTDLDITQSLWDYMERTWVPRGSETALTLYNATNAWVVHNEMNIFGHTGMKGPWSASWANYAASGAWMMMHVWDHYDYGRGDILWWKNQGYPLMKGVASFWLQNLFPDTYFNDESLVVVPCNSPEQNPITFGCAHWQQVIWELFNAMLKGSKDAEERDTEFLRQIEVARGQLDRGLHVGSWGQLQEWKVDMDSPTDTHRHLSHLTGLYPGYSIASYNPEPDSGLSYTRAEVLMAAQMSLVQRGNGTGPDADAGWGKTWRAACYAQLGNAAQFYWELNYAVKENFGDNLFSLYDPASAHPFFQYDANGAYPGAVMNALIQAPDVANFSIPLVITLLPAVPKAWGAGYLNGARLRGGIRADVSWSNGNGEGGQIFHRDAKTSCRIFILIMAKTR</sequence>
<reference evidence="6" key="1">
    <citation type="journal article" date="2020" name="Nat. Commun.">
        <title>Large-scale genome sequencing of mycorrhizal fungi provides insights into the early evolution of symbiotic traits.</title>
        <authorList>
            <person name="Miyauchi S."/>
            <person name="Kiss E."/>
            <person name="Kuo A."/>
            <person name="Drula E."/>
            <person name="Kohler A."/>
            <person name="Sanchez-Garcia M."/>
            <person name="Morin E."/>
            <person name="Andreopoulos B."/>
            <person name="Barry K.W."/>
            <person name="Bonito G."/>
            <person name="Buee M."/>
            <person name="Carver A."/>
            <person name="Chen C."/>
            <person name="Cichocki N."/>
            <person name="Clum A."/>
            <person name="Culley D."/>
            <person name="Crous P.W."/>
            <person name="Fauchery L."/>
            <person name="Girlanda M."/>
            <person name="Hayes R.D."/>
            <person name="Keri Z."/>
            <person name="LaButti K."/>
            <person name="Lipzen A."/>
            <person name="Lombard V."/>
            <person name="Magnuson J."/>
            <person name="Maillard F."/>
            <person name="Murat C."/>
            <person name="Nolan M."/>
            <person name="Ohm R.A."/>
            <person name="Pangilinan J."/>
            <person name="Pereira M.F."/>
            <person name="Perotto S."/>
            <person name="Peter M."/>
            <person name="Pfister S."/>
            <person name="Riley R."/>
            <person name="Sitrit Y."/>
            <person name="Stielow J.B."/>
            <person name="Szollosi G."/>
            <person name="Zifcakova L."/>
            <person name="Stursova M."/>
            <person name="Spatafora J.W."/>
            <person name="Tedersoo L."/>
            <person name="Vaario L.M."/>
            <person name="Yamada A."/>
            <person name="Yan M."/>
            <person name="Wang P."/>
            <person name="Xu J."/>
            <person name="Bruns T."/>
            <person name="Baldrian P."/>
            <person name="Vilgalys R."/>
            <person name="Dunand C."/>
            <person name="Henrissat B."/>
            <person name="Grigoriev I.V."/>
            <person name="Hibbett D."/>
            <person name="Nagy L.G."/>
            <person name="Martin F.M."/>
        </authorList>
    </citation>
    <scope>NUCLEOTIDE SEQUENCE</scope>
    <source>
        <strain evidence="6">UP504</strain>
    </source>
</reference>
<protein>
    <submittedName>
        <fullName evidence="6">Glycoside hydrolase family 95 protein</fullName>
    </submittedName>
</protein>
<dbReference type="InterPro" id="IPR016518">
    <property type="entry name" value="Alpha-L-fucosidase"/>
</dbReference>
<evidence type="ECO:0000259" key="4">
    <source>
        <dbReference type="Pfam" id="PF21307"/>
    </source>
</evidence>
<feature type="domain" description="Glycosyl hydrolase family 95 catalytic" evidence="5">
    <location>
        <begin position="342"/>
        <end position="766"/>
    </location>
</feature>
<evidence type="ECO:0000313" key="7">
    <source>
        <dbReference type="Proteomes" id="UP000886523"/>
    </source>
</evidence>
<keyword evidence="2" id="KW-0472">Membrane</keyword>
<evidence type="ECO:0000313" key="6">
    <source>
        <dbReference type="EMBL" id="KAF9516139.1"/>
    </source>
</evidence>
<keyword evidence="6" id="KW-0378">Hydrolase</keyword>
<dbReference type="InterPro" id="IPR012341">
    <property type="entry name" value="6hp_glycosidase-like_sf"/>
</dbReference>
<dbReference type="Gene3D" id="1.50.10.10">
    <property type="match status" value="1"/>
</dbReference>
<evidence type="ECO:0000259" key="3">
    <source>
        <dbReference type="Pfam" id="PF14498"/>
    </source>
</evidence>
<dbReference type="InterPro" id="IPR008928">
    <property type="entry name" value="6-hairpin_glycosidase_sf"/>
</dbReference>
<feature type="domain" description="Glycosyl hydrolase family 95 N-terminal" evidence="3">
    <location>
        <begin position="68"/>
        <end position="310"/>
    </location>
</feature>
<dbReference type="InterPro" id="IPR049053">
    <property type="entry name" value="AFCA-like_C"/>
</dbReference>
<keyword evidence="2" id="KW-0812">Transmembrane</keyword>
<gene>
    <name evidence="6" type="ORF">BS47DRAFT_1376085</name>
</gene>
<dbReference type="PANTHER" id="PTHR31084:SF3">
    <property type="entry name" value="ALPHA-FUCOSIDASE A"/>
    <property type="match status" value="1"/>
</dbReference>
<comment type="caution">
    <text evidence="6">The sequence shown here is derived from an EMBL/GenBank/DDBJ whole genome shotgun (WGS) entry which is preliminary data.</text>
</comment>
<dbReference type="Pfam" id="PF21307">
    <property type="entry name" value="Glyco_hydro_95_C"/>
    <property type="match status" value="1"/>
</dbReference>
<dbReference type="OrthoDB" id="2848340at2759"/>
<proteinExistence type="predicted"/>
<accession>A0A9P6B1U6</accession>
<feature type="domain" description="Alpha fucosidase A-like C-terminal" evidence="4">
    <location>
        <begin position="780"/>
        <end position="826"/>
    </location>
</feature>
<dbReference type="Pfam" id="PF14498">
    <property type="entry name" value="Glyco_hyd_65N_2"/>
    <property type="match status" value="1"/>
</dbReference>
<dbReference type="EMBL" id="MU128943">
    <property type="protein sequence ID" value="KAF9516139.1"/>
    <property type="molecule type" value="Genomic_DNA"/>
</dbReference>
<feature type="region of interest" description="Disordered" evidence="1">
    <location>
        <begin position="1"/>
        <end position="22"/>
    </location>
</feature>
<evidence type="ECO:0000256" key="2">
    <source>
        <dbReference type="SAM" id="Phobius"/>
    </source>
</evidence>
<dbReference type="GO" id="GO:0004560">
    <property type="term" value="F:alpha-L-fucosidase activity"/>
    <property type="evidence" value="ECO:0007669"/>
    <property type="project" value="InterPro"/>
</dbReference>
<evidence type="ECO:0000259" key="5">
    <source>
        <dbReference type="Pfam" id="PF22124"/>
    </source>
</evidence>
<keyword evidence="7" id="KW-1185">Reference proteome</keyword>
<keyword evidence="2" id="KW-1133">Transmembrane helix</keyword>
<dbReference type="Pfam" id="PF22124">
    <property type="entry name" value="Glyco_hydro_95_cat"/>
    <property type="match status" value="1"/>
</dbReference>
<dbReference type="Proteomes" id="UP000886523">
    <property type="component" value="Unassembled WGS sequence"/>
</dbReference>
<dbReference type="InterPro" id="IPR054363">
    <property type="entry name" value="GH95_cat"/>
</dbReference>
<dbReference type="PANTHER" id="PTHR31084">
    <property type="entry name" value="ALPHA-L-FUCOSIDASE 2"/>
    <property type="match status" value="1"/>
</dbReference>
<dbReference type="InterPro" id="IPR027414">
    <property type="entry name" value="GH95_N_dom"/>
</dbReference>
<dbReference type="GO" id="GO:0005975">
    <property type="term" value="P:carbohydrate metabolic process"/>
    <property type="evidence" value="ECO:0007669"/>
    <property type="project" value="InterPro"/>
</dbReference>
<feature type="transmembrane region" description="Helical" evidence="2">
    <location>
        <begin position="34"/>
        <end position="52"/>
    </location>
</feature>
<dbReference type="AlphaFoldDB" id="A0A9P6B1U6"/>